<sequence length="246" mass="27401">MVKRAGSESLTEDVCAQLRDDIFSRQLAPGERLKPADLCIRFGVSLSVMREALGLLAAQDLVKIERNRSFHVTTLSREALHDLTEARKINEGAALRLSIERGDVAWEAEVLAAHHRLASRPVFLPGDPPIRNNEWSEAHLAFHHRLIEACGNQVLLDICVRLSDAAQLYRAWSSSVGGDPHRDLAAEHRALMEAALDHDDRAVRLFEAHIERTAQILLQFEAPEIEHSALWRPSRAGATARARKAG</sequence>
<gene>
    <name evidence="5" type="ORF">EV384_3436</name>
</gene>
<dbReference type="EMBL" id="SHLD01000001">
    <property type="protein sequence ID" value="RZU74937.1"/>
    <property type="molecule type" value="Genomic_DNA"/>
</dbReference>
<dbReference type="Pfam" id="PF00392">
    <property type="entry name" value="GntR"/>
    <property type="match status" value="1"/>
</dbReference>
<dbReference type="InterPro" id="IPR008920">
    <property type="entry name" value="TF_FadR/GntR_C"/>
</dbReference>
<dbReference type="GO" id="GO:0003700">
    <property type="term" value="F:DNA-binding transcription factor activity"/>
    <property type="evidence" value="ECO:0007669"/>
    <property type="project" value="InterPro"/>
</dbReference>
<dbReference type="Pfam" id="PF07729">
    <property type="entry name" value="FCD"/>
    <property type="match status" value="1"/>
</dbReference>
<reference evidence="5 6" key="1">
    <citation type="submission" date="2019-02" db="EMBL/GenBank/DDBJ databases">
        <title>Sequencing the genomes of 1000 actinobacteria strains.</title>
        <authorList>
            <person name="Klenk H.-P."/>
        </authorList>
    </citation>
    <scope>NUCLEOTIDE SEQUENCE [LARGE SCALE GENOMIC DNA]</scope>
    <source>
        <strain evidence="5 6">DSM 45612</strain>
    </source>
</reference>
<evidence type="ECO:0000259" key="4">
    <source>
        <dbReference type="PROSITE" id="PS50949"/>
    </source>
</evidence>
<feature type="domain" description="HTH gntR-type" evidence="4">
    <location>
        <begin position="8"/>
        <end position="75"/>
    </location>
</feature>
<dbReference type="SUPFAM" id="SSF46785">
    <property type="entry name" value="Winged helix' DNA-binding domain"/>
    <property type="match status" value="1"/>
</dbReference>
<protein>
    <submittedName>
        <fullName evidence="5">DNA-binding GntR family transcriptional regulator</fullName>
    </submittedName>
</protein>
<evidence type="ECO:0000256" key="2">
    <source>
        <dbReference type="ARBA" id="ARBA00023125"/>
    </source>
</evidence>
<dbReference type="InterPro" id="IPR036390">
    <property type="entry name" value="WH_DNA-bd_sf"/>
</dbReference>
<dbReference type="Gene3D" id="1.10.10.10">
    <property type="entry name" value="Winged helix-like DNA-binding domain superfamily/Winged helix DNA-binding domain"/>
    <property type="match status" value="1"/>
</dbReference>
<keyword evidence="2 5" id="KW-0238">DNA-binding</keyword>
<dbReference type="Proteomes" id="UP000294114">
    <property type="component" value="Unassembled WGS sequence"/>
</dbReference>
<keyword evidence="3" id="KW-0804">Transcription</keyword>
<comment type="caution">
    <text evidence="5">The sequence shown here is derived from an EMBL/GenBank/DDBJ whole genome shotgun (WGS) entry which is preliminary data.</text>
</comment>
<dbReference type="OrthoDB" id="8680240at2"/>
<organism evidence="5 6">
    <name type="scientific">Micromonospora kangleipakensis</name>
    <dbReference type="NCBI Taxonomy" id="1077942"/>
    <lineage>
        <taxon>Bacteria</taxon>
        <taxon>Bacillati</taxon>
        <taxon>Actinomycetota</taxon>
        <taxon>Actinomycetes</taxon>
        <taxon>Micromonosporales</taxon>
        <taxon>Micromonosporaceae</taxon>
        <taxon>Micromonospora</taxon>
    </lineage>
</organism>
<evidence type="ECO:0000313" key="5">
    <source>
        <dbReference type="EMBL" id="RZU74937.1"/>
    </source>
</evidence>
<evidence type="ECO:0000256" key="3">
    <source>
        <dbReference type="ARBA" id="ARBA00023163"/>
    </source>
</evidence>
<dbReference type="SMART" id="SM00895">
    <property type="entry name" value="FCD"/>
    <property type="match status" value="1"/>
</dbReference>
<dbReference type="GO" id="GO:0003677">
    <property type="term" value="F:DNA binding"/>
    <property type="evidence" value="ECO:0007669"/>
    <property type="project" value="UniProtKB-KW"/>
</dbReference>
<keyword evidence="1" id="KW-0805">Transcription regulation</keyword>
<accession>A0A4Q8BAW7</accession>
<dbReference type="PROSITE" id="PS50949">
    <property type="entry name" value="HTH_GNTR"/>
    <property type="match status" value="1"/>
</dbReference>
<name>A0A4Q8BAW7_9ACTN</name>
<evidence type="ECO:0000313" key="6">
    <source>
        <dbReference type="Proteomes" id="UP000294114"/>
    </source>
</evidence>
<dbReference type="InterPro" id="IPR011711">
    <property type="entry name" value="GntR_C"/>
</dbReference>
<dbReference type="PANTHER" id="PTHR43537:SF24">
    <property type="entry name" value="GLUCONATE OPERON TRANSCRIPTIONAL REPRESSOR"/>
    <property type="match status" value="1"/>
</dbReference>
<dbReference type="AlphaFoldDB" id="A0A4Q8BAW7"/>
<dbReference type="InterPro" id="IPR036388">
    <property type="entry name" value="WH-like_DNA-bd_sf"/>
</dbReference>
<keyword evidence="6" id="KW-1185">Reference proteome</keyword>
<dbReference type="PANTHER" id="PTHR43537">
    <property type="entry name" value="TRANSCRIPTIONAL REGULATOR, GNTR FAMILY"/>
    <property type="match status" value="1"/>
</dbReference>
<proteinExistence type="predicted"/>
<dbReference type="SMART" id="SM00345">
    <property type="entry name" value="HTH_GNTR"/>
    <property type="match status" value="1"/>
</dbReference>
<dbReference type="RefSeq" id="WP_130334561.1">
    <property type="nucleotide sequence ID" value="NZ_SHLD01000001.1"/>
</dbReference>
<dbReference type="Gene3D" id="1.20.120.530">
    <property type="entry name" value="GntR ligand-binding domain-like"/>
    <property type="match status" value="1"/>
</dbReference>
<dbReference type="SUPFAM" id="SSF48008">
    <property type="entry name" value="GntR ligand-binding domain-like"/>
    <property type="match status" value="1"/>
</dbReference>
<dbReference type="InterPro" id="IPR000524">
    <property type="entry name" value="Tscrpt_reg_HTH_GntR"/>
</dbReference>
<evidence type="ECO:0000256" key="1">
    <source>
        <dbReference type="ARBA" id="ARBA00023015"/>
    </source>
</evidence>